<evidence type="ECO:0000313" key="2">
    <source>
        <dbReference type="Proteomes" id="UP000618460"/>
    </source>
</evidence>
<dbReference type="EMBL" id="BMLG01000001">
    <property type="protein sequence ID" value="GGM18341.1"/>
    <property type="molecule type" value="Genomic_DNA"/>
</dbReference>
<organism evidence="1 2">
    <name type="scientific">Paraliobacillus quinghaiensis</name>
    <dbReference type="NCBI Taxonomy" id="470815"/>
    <lineage>
        <taxon>Bacteria</taxon>
        <taxon>Bacillati</taxon>
        <taxon>Bacillota</taxon>
        <taxon>Bacilli</taxon>
        <taxon>Bacillales</taxon>
        <taxon>Bacillaceae</taxon>
        <taxon>Paraliobacillus</taxon>
    </lineage>
</organism>
<accession>A0A917TF23</accession>
<keyword evidence="2" id="KW-1185">Reference proteome</keyword>
<name>A0A917TF23_9BACI</name>
<dbReference type="AlphaFoldDB" id="A0A917TF23"/>
<reference evidence="1" key="1">
    <citation type="journal article" date="2014" name="Int. J. Syst. Evol. Microbiol.">
        <title>Complete genome sequence of Corynebacterium casei LMG S-19264T (=DSM 44701T), isolated from a smear-ripened cheese.</title>
        <authorList>
            <consortium name="US DOE Joint Genome Institute (JGI-PGF)"/>
            <person name="Walter F."/>
            <person name="Albersmeier A."/>
            <person name="Kalinowski J."/>
            <person name="Ruckert C."/>
        </authorList>
    </citation>
    <scope>NUCLEOTIDE SEQUENCE</scope>
    <source>
        <strain evidence="1">CGMCC 1.6333</strain>
    </source>
</reference>
<gene>
    <name evidence="1" type="ORF">GCM10011351_00150</name>
</gene>
<comment type="caution">
    <text evidence="1">The sequence shown here is derived from an EMBL/GenBank/DDBJ whole genome shotgun (WGS) entry which is preliminary data.</text>
</comment>
<evidence type="ECO:0000313" key="1">
    <source>
        <dbReference type="EMBL" id="GGM18341.1"/>
    </source>
</evidence>
<reference evidence="1" key="2">
    <citation type="submission" date="2020-09" db="EMBL/GenBank/DDBJ databases">
        <authorList>
            <person name="Sun Q."/>
            <person name="Zhou Y."/>
        </authorList>
    </citation>
    <scope>NUCLEOTIDE SEQUENCE</scope>
    <source>
        <strain evidence="1">CGMCC 1.6333</strain>
    </source>
</reference>
<proteinExistence type="predicted"/>
<protein>
    <submittedName>
        <fullName evidence="1">Uncharacterized protein</fullName>
    </submittedName>
</protein>
<dbReference type="Proteomes" id="UP000618460">
    <property type="component" value="Unassembled WGS sequence"/>
</dbReference>
<sequence length="49" mass="5858">MEFYVNIYMYIIGRLASKNREDGFAENFTGGIVNNRYFIYFLWGNHAKL</sequence>